<dbReference type="GO" id="GO:0005829">
    <property type="term" value="C:cytosol"/>
    <property type="evidence" value="ECO:0007669"/>
    <property type="project" value="TreeGrafter"/>
</dbReference>
<organism evidence="11 12">
    <name type="scientific">Larkinella terrae</name>
    <dbReference type="NCBI Taxonomy" id="2025311"/>
    <lineage>
        <taxon>Bacteria</taxon>
        <taxon>Pseudomonadati</taxon>
        <taxon>Bacteroidota</taxon>
        <taxon>Cytophagia</taxon>
        <taxon>Cytophagales</taxon>
        <taxon>Spirosomataceae</taxon>
        <taxon>Larkinella</taxon>
    </lineage>
</organism>
<proteinExistence type="inferred from homology"/>
<dbReference type="InterPro" id="IPR002028">
    <property type="entry name" value="Trp_synthase_suA"/>
</dbReference>
<accession>A0A7K0EVD7</accession>
<comment type="caution">
    <text evidence="11">The sequence shown here is derived from an EMBL/GenBank/DDBJ whole genome shotgun (WGS) entry which is preliminary data.</text>
</comment>
<feature type="active site" description="Proton acceptor" evidence="9">
    <location>
        <position position="46"/>
    </location>
</feature>
<dbReference type="AlphaFoldDB" id="A0A7K0EVD7"/>
<evidence type="ECO:0000256" key="7">
    <source>
        <dbReference type="ARBA" id="ARBA00023239"/>
    </source>
</evidence>
<sequence>MNRITALFQKKSEQILNVYFTAGFPQLNDTAPILEMLQEAGVDLIEIGMPYSDPVADGETIQQSNQKALNNGMSLRVLFEQLRGIRAKVQVPILLMGYLNPVVQFGIEAFCQQCAEVGVDGIIVPDLPIDVYEREYKPTFDRYNILNIFLITPQTAENRIRQIDQLTDGFIYMVSSASTTGSQKGITDEMKAYFNRIKAMNIKNPRLIGFGIQDYETFQTASQYANGAIIGSAFVRLLEKNQADKTAAIHNFIQSIRISSSKEKINSTLTA</sequence>
<dbReference type="PROSITE" id="PS00167">
    <property type="entry name" value="TRP_SYNTHASE_ALPHA"/>
    <property type="match status" value="1"/>
</dbReference>
<comment type="pathway">
    <text evidence="2 9">Amino-acid biosynthesis; L-tryptophan biosynthesis; L-tryptophan from chorismate: step 5/5.</text>
</comment>
<evidence type="ECO:0000256" key="6">
    <source>
        <dbReference type="ARBA" id="ARBA00023141"/>
    </source>
</evidence>
<dbReference type="EMBL" id="WJXZ01000019">
    <property type="protein sequence ID" value="MRS65783.1"/>
    <property type="molecule type" value="Genomic_DNA"/>
</dbReference>
<gene>
    <name evidence="9" type="primary">trpA</name>
    <name evidence="11" type="ORF">GJJ30_31145</name>
</gene>
<name>A0A7K0EVD7_9BACT</name>
<evidence type="ECO:0000256" key="4">
    <source>
        <dbReference type="ARBA" id="ARBA00022605"/>
    </source>
</evidence>
<dbReference type="GO" id="GO:0004834">
    <property type="term" value="F:tryptophan synthase activity"/>
    <property type="evidence" value="ECO:0007669"/>
    <property type="project" value="UniProtKB-UniRule"/>
</dbReference>
<evidence type="ECO:0000256" key="10">
    <source>
        <dbReference type="RuleBase" id="RU003662"/>
    </source>
</evidence>
<keyword evidence="4 9" id="KW-0028">Amino-acid biosynthesis</keyword>
<dbReference type="InterPro" id="IPR013785">
    <property type="entry name" value="Aldolase_TIM"/>
</dbReference>
<dbReference type="FunFam" id="3.20.20.70:FF:000037">
    <property type="entry name" value="Tryptophan synthase alpha chain"/>
    <property type="match status" value="1"/>
</dbReference>
<dbReference type="Pfam" id="PF00290">
    <property type="entry name" value="Trp_syntA"/>
    <property type="match status" value="1"/>
</dbReference>
<comment type="similarity">
    <text evidence="9 10">Belongs to the TrpA family.</text>
</comment>
<dbReference type="EC" id="4.2.1.20" evidence="9"/>
<evidence type="ECO:0000256" key="1">
    <source>
        <dbReference type="ARBA" id="ARBA00003365"/>
    </source>
</evidence>
<dbReference type="RefSeq" id="WP_154179156.1">
    <property type="nucleotide sequence ID" value="NZ_WJXZ01000019.1"/>
</dbReference>
<reference evidence="11 12" key="1">
    <citation type="journal article" date="2018" name="Antonie Van Leeuwenhoek">
        <title>Larkinella terrae sp. nov., isolated from soil on Jeju Island, South Korea.</title>
        <authorList>
            <person name="Ten L.N."/>
            <person name="Jeon J."/>
            <person name="Park S.J."/>
            <person name="Park S."/>
            <person name="Lee S.Y."/>
            <person name="Kim M.K."/>
            <person name="Jung H.Y."/>
        </authorList>
    </citation>
    <scope>NUCLEOTIDE SEQUENCE [LARGE SCALE GENOMIC DNA]</scope>
    <source>
        <strain evidence="11 12">KCTC 52001</strain>
    </source>
</reference>
<keyword evidence="12" id="KW-1185">Reference proteome</keyword>
<dbReference type="PANTHER" id="PTHR43406:SF1">
    <property type="entry name" value="TRYPTOPHAN SYNTHASE ALPHA CHAIN, CHLOROPLASTIC"/>
    <property type="match status" value="1"/>
</dbReference>
<evidence type="ECO:0000256" key="5">
    <source>
        <dbReference type="ARBA" id="ARBA00022822"/>
    </source>
</evidence>
<keyword evidence="6 9" id="KW-0057">Aromatic amino acid biosynthesis</keyword>
<dbReference type="UniPathway" id="UPA00035">
    <property type="reaction ID" value="UER00044"/>
</dbReference>
<dbReference type="InterPro" id="IPR011060">
    <property type="entry name" value="RibuloseP-bd_barrel"/>
</dbReference>
<dbReference type="Proteomes" id="UP000441754">
    <property type="component" value="Unassembled WGS sequence"/>
</dbReference>
<comment type="catalytic activity">
    <reaction evidence="8 9">
        <text>(1S,2R)-1-C-(indol-3-yl)glycerol 3-phosphate + L-serine = D-glyceraldehyde 3-phosphate + L-tryptophan + H2O</text>
        <dbReference type="Rhea" id="RHEA:10532"/>
        <dbReference type="ChEBI" id="CHEBI:15377"/>
        <dbReference type="ChEBI" id="CHEBI:33384"/>
        <dbReference type="ChEBI" id="CHEBI:57912"/>
        <dbReference type="ChEBI" id="CHEBI:58866"/>
        <dbReference type="ChEBI" id="CHEBI:59776"/>
        <dbReference type="EC" id="4.2.1.20"/>
    </reaction>
</comment>
<keyword evidence="5 9" id="KW-0822">Tryptophan biosynthesis</keyword>
<dbReference type="HAMAP" id="MF_00131">
    <property type="entry name" value="Trp_synth_alpha"/>
    <property type="match status" value="1"/>
</dbReference>
<comment type="function">
    <text evidence="1 9">The alpha subunit is responsible for the aldol cleavage of indoleglycerol phosphate to indole and glyceraldehyde 3-phosphate.</text>
</comment>
<feature type="active site" description="Proton acceptor" evidence="9">
    <location>
        <position position="57"/>
    </location>
</feature>
<evidence type="ECO:0000256" key="3">
    <source>
        <dbReference type="ARBA" id="ARBA00011270"/>
    </source>
</evidence>
<dbReference type="SUPFAM" id="SSF51366">
    <property type="entry name" value="Ribulose-phoshate binding barrel"/>
    <property type="match status" value="1"/>
</dbReference>
<protein>
    <recommendedName>
        <fullName evidence="9">Tryptophan synthase alpha chain</fullName>
        <ecNumber evidence="9">4.2.1.20</ecNumber>
    </recommendedName>
</protein>
<dbReference type="PANTHER" id="PTHR43406">
    <property type="entry name" value="TRYPTOPHAN SYNTHASE, ALPHA CHAIN"/>
    <property type="match status" value="1"/>
</dbReference>
<evidence type="ECO:0000256" key="2">
    <source>
        <dbReference type="ARBA" id="ARBA00004733"/>
    </source>
</evidence>
<dbReference type="Gene3D" id="3.20.20.70">
    <property type="entry name" value="Aldolase class I"/>
    <property type="match status" value="1"/>
</dbReference>
<keyword evidence="7 9" id="KW-0456">Lyase</keyword>
<dbReference type="InterPro" id="IPR018204">
    <property type="entry name" value="Trp_synthase_alpha_AS"/>
</dbReference>
<evidence type="ECO:0000313" key="11">
    <source>
        <dbReference type="EMBL" id="MRS65783.1"/>
    </source>
</evidence>
<dbReference type="OrthoDB" id="9804578at2"/>
<comment type="subunit">
    <text evidence="3 9">Tetramer of two alpha and two beta chains.</text>
</comment>
<evidence type="ECO:0000256" key="8">
    <source>
        <dbReference type="ARBA" id="ARBA00049047"/>
    </source>
</evidence>
<dbReference type="NCBIfam" id="TIGR00262">
    <property type="entry name" value="trpA"/>
    <property type="match status" value="1"/>
</dbReference>
<evidence type="ECO:0000256" key="9">
    <source>
        <dbReference type="HAMAP-Rule" id="MF_00131"/>
    </source>
</evidence>
<dbReference type="CDD" id="cd04724">
    <property type="entry name" value="Tryptophan_synthase_alpha"/>
    <property type="match status" value="1"/>
</dbReference>
<evidence type="ECO:0000313" key="12">
    <source>
        <dbReference type="Proteomes" id="UP000441754"/>
    </source>
</evidence>